<dbReference type="OrthoDB" id="9803871at2"/>
<proteinExistence type="predicted"/>
<dbReference type="Proteomes" id="UP000198510">
    <property type="component" value="Unassembled WGS sequence"/>
</dbReference>
<protein>
    <submittedName>
        <fullName evidence="2">Glucose-1-phosphate thymidylyltransferase</fullName>
    </submittedName>
</protein>
<sequence>MKAIIPVAGIGVRLRPHTHTQPKALLPVAGKAILAHIIDSLHSRGITQFVIIIGYLGDKIEEYVRTRYPHLHLEFVTQEPRLGSAHALWVAREAMQNEKEILIQLGDTIVGFDLEKMLTTPGTVLGVKKVERPGLFGVAEQDEDEVVTRLVEKPRIPKSNLALVGVYKIASAERLLQAIAYLIDNDIRTQGEYHLTDALMRLVEAGERMTTQTVDNWFDCGRKEKLLEANAILLNRRGPETETLPSFPNTILIPPVSIGENCQISNSIIGPNVAIADHTVVHRSIIRDTIVGHYSELVHTVLHHSIIGNDTSLKGLSQSLNIGDDTEIDFSL</sequence>
<keyword evidence="3" id="KW-1185">Reference proteome</keyword>
<dbReference type="Gene3D" id="3.90.550.10">
    <property type="entry name" value="Spore Coat Polysaccharide Biosynthesis Protein SpsA, Chain A"/>
    <property type="match status" value="1"/>
</dbReference>
<dbReference type="GO" id="GO:0016740">
    <property type="term" value="F:transferase activity"/>
    <property type="evidence" value="ECO:0007669"/>
    <property type="project" value="UniProtKB-KW"/>
</dbReference>
<evidence type="ECO:0000259" key="1">
    <source>
        <dbReference type="Pfam" id="PF00483"/>
    </source>
</evidence>
<evidence type="ECO:0000313" key="2">
    <source>
        <dbReference type="EMBL" id="SDK65236.1"/>
    </source>
</evidence>
<reference evidence="2 3" key="1">
    <citation type="submission" date="2016-10" db="EMBL/GenBank/DDBJ databases">
        <authorList>
            <person name="de Groot N.N."/>
        </authorList>
    </citation>
    <scope>NUCLEOTIDE SEQUENCE [LARGE SCALE GENOMIC DNA]</scope>
    <source>
        <strain evidence="2 3">DSM 25186</strain>
    </source>
</reference>
<dbReference type="Pfam" id="PF00483">
    <property type="entry name" value="NTP_transferase"/>
    <property type="match status" value="1"/>
</dbReference>
<accession>A0A1G9DMV4</accession>
<name>A0A1G9DMV4_9BACT</name>
<dbReference type="AlphaFoldDB" id="A0A1G9DMV4"/>
<organism evidence="2 3">
    <name type="scientific">Catalinimonas alkaloidigena</name>
    <dbReference type="NCBI Taxonomy" id="1075417"/>
    <lineage>
        <taxon>Bacteria</taxon>
        <taxon>Pseudomonadati</taxon>
        <taxon>Bacteroidota</taxon>
        <taxon>Cytophagia</taxon>
        <taxon>Cytophagales</taxon>
        <taxon>Catalimonadaceae</taxon>
        <taxon>Catalinimonas</taxon>
    </lineage>
</organism>
<dbReference type="STRING" id="1075417.SAMN05421823_103187"/>
<dbReference type="SUPFAM" id="SSF53448">
    <property type="entry name" value="Nucleotide-diphospho-sugar transferases"/>
    <property type="match status" value="1"/>
</dbReference>
<gene>
    <name evidence="2" type="ORF">SAMN05421823_103187</name>
</gene>
<evidence type="ECO:0000313" key="3">
    <source>
        <dbReference type="Proteomes" id="UP000198510"/>
    </source>
</evidence>
<dbReference type="PANTHER" id="PTHR42883:SF2">
    <property type="entry name" value="THYMIDYLYLTRANSFERASE"/>
    <property type="match status" value="1"/>
</dbReference>
<dbReference type="InterPro" id="IPR029044">
    <property type="entry name" value="Nucleotide-diphossugar_trans"/>
</dbReference>
<dbReference type="PANTHER" id="PTHR42883">
    <property type="entry name" value="GLUCOSE-1-PHOSPHATE THYMIDYLTRANSFERASE"/>
    <property type="match status" value="1"/>
</dbReference>
<dbReference type="RefSeq" id="WP_089681169.1">
    <property type="nucleotide sequence ID" value="NZ_FNFO01000003.1"/>
</dbReference>
<dbReference type="Gene3D" id="2.160.10.10">
    <property type="entry name" value="Hexapeptide repeat proteins"/>
    <property type="match status" value="1"/>
</dbReference>
<dbReference type="EMBL" id="FNFO01000003">
    <property type="protein sequence ID" value="SDK65236.1"/>
    <property type="molecule type" value="Genomic_DNA"/>
</dbReference>
<keyword evidence="2" id="KW-0808">Transferase</keyword>
<dbReference type="InterPro" id="IPR005835">
    <property type="entry name" value="NTP_transferase_dom"/>
</dbReference>
<feature type="domain" description="Nucleotidyl transferase" evidence="1">
    <location>
        <begin position="2"/>
        <end position="234"/>
    </location>
</feature>